<protein>
    <submittedName>
        <fullName evidence="10">Glycosyltransferase 87 family protein</fullName>
    </submittedName>
</protein>
<organism evidence="10 11">
    <name type="scientific">Kribbella koreensis</name>
    <dbReference type="NCBI Taxonomy" id="57909"/>
    <lineage>
        <taxon>Bacteria</taxon>
        <taxon>Bacillati</taxon>
        <taxon>Actinomycetota</taxon>
        <taxon>Actinomycetes</taxon>
        <taxon>Propionibacteriales</taxon>
        <taxon>Kribbellaceae</taxon>
        <taxon>Kribbella</taxon>
    </lineage>
</organism>
<gene>
    <name evidence="10" type="ORF">GCM10009554_28310</name>
</gene>
<comment type="similarity">
    <text evidence="7">Belongs to the glycosyltransferase 87 family.</text>
</comment>
<feature type="transmembrane region" description="Helical" evidence="9">
    <location>
        <begin position="156"/>
        <end position="175"/>
    </location>
</feature>
<evidence type="ECO:0000256" key="7">
    <source>
        <dbReference type="ARBA" id="ARBA00024033"/>
    </source>
</evidence>
<dbReference type="InterPro" id="IPR018584">
    <property type="entry name" value="GT87"/>
</dbReference>
<feature type="transmembrane region" description="Helical" evidence="9">
    <location>
        <begin position="311"/>
        <end position="330"/>
    </location>
</feature>
<evidence type="ECO:0000256" key="4">
    <source>
        <dbReference type="ARBA" id="ARBA00022692"/>
    </source>
</evidence>
<keyword evidence="6 9" id="KW-0472">Membrane</keyword>
<accession>A0ABN1Q807</accession>
<name>A0ABN1Q807_9ACTN</name>
<feature type="transmembrane region" description="Helical" evidence="9">
    <location>
        <begin position="103"/>
        <end position="119"/>
    </location>
</feature>
<keyword evidence="5 9" id="KW-1133">Transmembrane helix</keyword>
<evidence type="ECO:0000313" key="11">
    <source>
        <dbReference type="Proteomes" id="UP001500542"/>
    </source>
</evidence>
<evidence type="ECO:0000313" key="10">
    <source>
        <dbReference type="EMBL" id="GAA0938960.1"/>
    </source>
</evidence>
<feature type="transmembrane region" description="Helical" evidence="9">
    <location>
        <begin position="181"/>
        <end position="200"/>
    </location>
</feature>
<comment type="caution">
    <text evidence="10">The sequence shown here is derived from an EMBL/GenBank/DDBJ whole genome shotgun (WGS) entry which is preliminary data.</text>
</comment>
<dbReference type="Proteomes" id="UP001500542">
    <property type="component" value="Unassembled WGS sequence"/>
</dbReference>
<evidence type="ECO:0000256" key="3">
    <source>
        <dbReference type="ARBA" id="ARBA00022679"/>
    </source>
</evidence>
<feature type="transmembrane region" description="Helical" evidence="9">
    <location>
        <begin position="245"/>
        <end position="266"/>
    </location>
</feature>
<dbReference type="EMBL" id="BAAAHK010000007">
    <property type="protein sequence ID" value="GAA0938960.1"/>
    <property type="molecule type" value="Genomic_DNA"/>
</dbReference>
<keyword evidence="4 9" id="KW-0812">Transmembrane</keyword>
<keyword evidence="3" id="KW-0808">Transferase</keyword>
<proteinExistence type="inferred from homology"/>
<evidence type="ECO:0000256" key="1">
    <source>
        <dbReference type="ARBA" id="ARBA00004651"/>
    </source>
</evidence>
<feature type="transmembrane region" description="Helical" evidence="9">
    <location>
        <begin position="64"/>
        <end position="96"/>
    </location>
</feature>
<evidence type="ECO:0000256" key="2">
    <source>
        <dbReference type="ARBA" id="ARBA00022475"/>
    </source>
</evidence>
<evidence type="ECO:0000256" key="8">
    <source>
        <dbReference type="SAM" id="MobiDB-lite"/>
    </source>
</evidence>
<keyword evidence="2" id="KW-1003">Cell membrane</keyword>
<feature type="transmembrane region" description="Helical" evidence="9">
    <location>
        <begin position="5"/>
        <end position="25"/>
    </location>
</feature>
<feature type="transmembrane region" description="Helical" evidence="9">
    <location>
        <begin position="350"/>
        <end position="367"/>
    </location>
</feature>
<comment type="subcellular location">
    <subcellularLocation>
        <location evidence="1">Cell membrane</location>
        <topology evidence="1">Multi-pass membrane protein</topology>
    </subcellularLocation>
</comment>
<evidence type="ECO:0000256" key="9">
    <source>
        <dbReference type="SAM" id="Phobius"/>
    </source>
</evidence>
<keyword evidence="11" id="KW-1185">Reference proteome</keyword>
<sequence>MRSKVLWGLAFGVCVVASVVLPLLWQHSLVDLKVYRLGGATLLDDAAALYDVRLAGLPFTYPPFAAVVMVPFALLPWSVAVAVWTLGTFVSLIAVWKLSTGNRLASPVLLAVVAGSLVLEPVRETLGFGQVNLMLCALVLYDLLGPAERRGRGIWVGLAAGVKLTPLVFFGLLVVTRQWKALAHAAAAFVVTMLVGFVVTPHGAKEYWTSLLADTTRIGGLAFSSNQSWNAFLIRLTGDLDGGGLVWAGLVVVTVGGGLWLARLLWVTGERVAAVSVTALVGLLCSPVSWSHHWVWAIPLGVAVIGRLTKYRVVFGVLWFGVFTIAPIWWPPNHDNRELDWSFAEQFSGNAYLIAAMVAVVLLTLRLRHNCRSGIDRLDPAECQADLGDIGLVGGPGQAPVVGGGGGLRRRRGDSAVRVGPHRG</sequence>
<feature type="region of interest" description="Disordered" evidence="8">
    <location>
        <begin position="403"/>
        <end position="424"/>
    </location>
</feature>
<evidence type="ECO:0000256" key="6">
    <source>
        <dbReference type="ARBA" id="ARBA00023136"/>
    </source>
</evidence>
<evidence type="ECO:0000256" key="5">
    <source>
        <dbReference type="ARBA" id="ARBA00022989"/>
    </source>
</evidence>
<dbReference type="Pfam" id="PF09594">
    <property type="entry name" value="GT87"/>
    <property type="match status" value="1"/>
</dbReference>
<reference evidence="10 11" key="1">
    <citation type="journal article" date="2019" name="Int. J. Syst. Evol. Microbiol.">
        <title>The Global Catalogue of Microorganisms (GCM) 10K type strain sequencing project: providing services to taxonomists for standard genome sequencing and annotation.</title>
        <authorList>
            <consortium name="The Broad Institute Genomics Platform"/>
            <consortium name="The Broad Institute Genome Sequencing Center for Infectious Disease"/>
            <person name="Wu L."/>
            <person name="Ma J."/>
        </authorList>
    </citation>
    <scope>NUCLEOTIDE SEQUENCE [LARGE SCALE GENOMIC DNA]</scope>
    <source>
        <strain evidence="10 11">JCM 10977</strain>
    </source>
</reference>